<proteinExistence type="predicted"/>
<feature type="domain" description="Disulphide bond isomerase DsbC/G N-terminal" evidence="2">
    <location>
        <begin position="39"/>
        <end position="91"/>
    </location>
</feature>
<reference evidence="3 4" key="1">
    <citation type="submission" date="2016-06" db="EMBL/GenBank/DDBJ databases">
        <title>Genome sequence of halotolerant plant growth promoting strain of Halomonas elongata HEK1 isolated from salterns of Rann of Kutch, Gujarat, India.</title>
        <authorList>
            <person name="Gaba S."/>
            <person name="Singh R.N."/>
            <person name="Abrol S."/>
            <person name="Kaushik R."/>
            <person name="Saxena A.K."/>
        </authorList>
    </citation>
    <scope>NUCLEOTIDE SEQUENCE [LARGE SCALE GENOMIC DNA]</scope>
    <source>
        <strain evidence="3 4">HEK1</strain>
    </source>
</reference>
<dbReference type="EMBL" id="MAJD01000002">
    <property type="protein sequence ID" value="OBX34918.1"/>
    <property type="molecule type" value="Genomic_DNA"/>
</dbReference>
<dbReference type="Gene3D" id="3.40.30.10">
    <property type="entry name" value="Glutaredoxin"/>
    <property type="match status" value="1"/>
</dbReference>
<evidence type="ECO:0000313" key="3">
    <source>
        <dbReference type="EMBL" id="OBX34918.1"/>
    </source>
</evidence>
<dbReference type="PANTHER" id="PTHR35272:SF3">
    <property type="entry name" value="THIOL:DISULFIDE INTERCHANGE PROTEIN DSBC"/>
    <property type="match status" value="1"/>
</dbReference>
<gene>
    <name evidence="3" type="ORF">A8U91_03981</name>
</gene>
<dbReference type="InterPro" id="IPR051470">
    <property type="entry name" value="Thiol:disulfide_interchange"/>
</dbReference>
<dbReference type="GO" id="GO:0016853">
    <property type="term" value="F:isomerase activity"/>
    <property type="evidence" value="ECO:0007669"/>
    <property type="project" value="UniProtKB-KW"/>
</dbReference>
<evidence type="ECO:0000256" key="1">
    <source>
        <dbReference type="ARBA" id="ARBA00013829"/>
    </source>
</evidence>
<sequence length="235" mass="26421">MNKPLSQALLGLSLAMPWATTQAVEIPEAVQSLELGGQPANPTAIEPAPMEEWYEVRLRTGETLYTDAEARYVLVGELFENGEDQVINLSEQQRREQRLESLAELDEYDSLTYPADGDVKGEMTVFTDISCPYCQQLHQDIPNSMPPASPSITCRFPGRVCPPQWLIAWHPSGAVNTPVMRWIRPSMDSLRQWVMKPKCVGHDWRKAFHWPSNLGLGGRRPRYSPTASSERGIGQ</sequence>
<evidence type="ECO:0000313" key="4">
    <source>
        <dbReference type="Proteomes" id="UP000092504"/>
    </source>
</evidence>
<dbReference type="GO" id="GO:0042597">
    <property type="term" value="C:periplasmic space"/>
    <property type="evidence" value="ECO:0007669"/>
    <property type="project" value="InterPro"/>
</dbReference>
<dbReference type="Pfam" id="PF10411">
    <property type="entry name" value="DsbC_N"/>
    <property type="match status" value="1"/>
</dbReference>
<comment type="caution">
    <text evidence="3">The sequence shown here is derived from an EMBL/GenBank/DDBJ whole genome shotgun (WGS) entry which is preliminary data.</text>
</comment>
<dbReference type="SUPFAM" id="SSF52833">
    <property type="entry name" value="Thioredoxin-like"/>
    <property type="match status" value="1"/>
</dbReference>
<dbReference type="InterPro" id="IPR036249">
    <property type="entry name" value="Thioredoxin-like_sf"/>
</dbReference>
<evidence type="ECO:0000259" key="2">
    <source>
        <dbReference type="Pfam" id="PF10411"/>
    </source>
</evidence>
<dbReference type="SUPFAM" id="SSF54423">
    <property type="entry name" value="DsbC/DsbG N-terminal domain-like"/>
    <property type="match status" value="1"/>
</dbReference>
<dbReference type="PANTHER" id="PTHR35272">
    <property type="entry name" value="THIOL:DISULFIDE INTERCHANGE PROTEIN DSBC-RELATED"/>
    <property type="match status" value="1"/>
</dbReference>
<accession>A0A1B8NY60</accession>
<dbReference type="Proteomes" id="UP000092504">
    <property type="component" value="Unassembled WGS sequence"/>
</dbReference>
<organism evidence="3 4">
    <name type="scientific">Halomonas elongata</name>
    <dbReference type="NCBI Taxonomy" id="2746"/>
    <lineage>
        <taxon>Bacteria</taxon>
        <taxon>Pseudomonadati</taxon>
        <taxon>Pseudomonadota</taxon>
        <taxon>Gammaproteobacteria</taxon>
        <taxon>Oceanospirillales</taxon>
        <taxon>Halomonadaceae</taxon>
        <taxon>Halomonas</taxon>
    </lineage>
</organism>
<keyword evidence="3" id="KW-0413">Isomerase</keyword>
<dbReference type="Gene3D" id="3.10.450.70">
    <property type="entry name" value="Disulphide bond isomerase, DsbC/G, N-terminal"/>
    <property type="match status" value="1"/>
</dbReference>
<name>A0A1B8NY60_HALEL</name>
<dbReference type="InterPro" id="IPR009094">
    <property type="entry name" value="DiS-bond_isomerase_DsbC/G_N_sf"/>
</dbReference>
<protein>
    <recommendedName>
        <fullName evidence="1">Thiol:disulfide interchange protein DsbC</fullName>
    </recommendedName>
</protein>
<dbReference type="InterPro" id="IPR018950">
    <property type="entry name" value="DiS-bond_isomerase_DsbC/G_N"/>
</dbReference>
<dbReference type="AlphaFoldDB" id="A0A1B8NY60"/>